<dbReference type="InterPro" id="IPR057190">
    <property type="entry name" value="DUF7868"/>
</dbReference>
<feature type="region of interest" description="Disordered" evidence="3">
    <location>
        <begin position="502"/>
        <end position="522"/>
    </location>
</feature>
<dbReference type="InterPro" id="IPR002477">
    <property type="entry name" value="Peptidoglycan-bd-like"/>
</dbReference>
<evidence type="ECO:0000259" key="4">
    <source>
        <dbReference type="PROSITE" id="PS00497"/>
    </source>
</evidence>
<accession>A0ABP8Y9F1</accession>
<feature type="domain" description="Tyrosinase copper-binding" evidence="4">
    <location>
        <begin position="278"/>
        <end position="295"/>
    </location>
</feature>
<feature type="domain" description="Tyrosinase copper-binding" evidence="5">
    <location>
        <begin position="433"/>
        <end position="444"/>
    </location>
</feature>
<dbReference type="Gene3D" id="1.10.1280.10">
    <property type="entry name" value="Di-copper center containing domain from catechol oxidase"/>
    <property type="match status" value="1"/>
</dbReference>
<dbReference type="InterPro" id="IPR008922">
    <property type="entry name" value="Di-copper_centre_dom_sf"/>
</dbReference>
<feature type="region of interest" description="Disordered" evidence="3">
    <location>
        <begin position="536"/>
        <end position="557"/>
    </location>
</feature>
<proteinExistence type="predicted"/>
<evidence type="ECO:0000256" key="1">
    <source>
        <dbReference type="ARBA" id="ARBA00022723"/>
    </source>
</evidence>
<gene>
    <name evidence="6" type="ORF">GCM10025782_21080</name>
</gene>
<dbReference type="EMBL" id="BAABLO010000009">
    <property type="protein sequence ID" value="GAA4722948.1"/>
    <property type="molecule type" value="Genomic_DNA"/>
</dbReference>
<dbReference type="InterPro" id="IPR036366">
    <property type="entry name" value="PGBDSf"/>
</dbReference>
<dbReference type="Pfam" id="PF25271">
    <property type="entry name" value="DUF7868"/>
    <property type="match status" value="1"/>
</dbReference>
<dbReference type="SUPFAM" id="SSF47090">
    <property type="entry name" value="PGBD-like"/>
    <property type="match status" value="1"/>
</dbReference>
<dbReference type="Proteomes" id="UP001500556">
    <property type="component" value="Unassembled WGS sequence"/>
</dbReference>
<dbReference type="Pfam" id="PF00264">
    <property type="entry name" value="Tyrosinase"/>
    <property type="match status" value="1"/>
</dbReference>
<dbReference type="PANTHER" id="PTHR11474">
    <property type="entry name" value="TYROSINASE FAMILY MEMBER"/>
    <property type="match status" value="1"/>
</dbReference>
<keyword evidence="2" id="KW-0186">Copper</keyword>
<dbReference type="PROSITE" id="PS00498">
    <property type="entry name" value="TYROSINASE_2"/>
    <property type="match status" value="1"/>
</dbReference>
<evidence type="ECO:0000256" key="2">
    <source>
        <dbReference type="ARBA" id="ARBA00023008"/>
    </source>
</evidence>
<dbReference type="SUPFAM" id="SSF48056">
    <property type="entry name" value="Di-copper centre-containing domain"/>
    <property type="match status" value="1"/>
</dbReference>
<feature type="region of interest" description="Disordered" evidence="3">
    <location>
        <begin position="1"/>
        <end position="24"/>
    </location>
</feature>
<dbReference type="Pfam" id="PF01471">
    <property type="entry name" value="PG_binding_1"/>
    <property type="match status" value="1"/>
</dbReference>
<dbReference type="PRINTS" id="PR00092">
    <property type="entry name" value="TYROSINASE"/>
</dbReference>
<dbReference type="PANTHER" id="PTHR11474:SF76">
    <property type="entry name" value="SHKT DOMAIN-CONTAINING PROTEIN"/>
    <property type="match status" value="1"/>
</dbReference>
<evidence type="ECO:0000259" key="5">
    <source>
        <dbReference type="PROSITE" id="PS00498"/>
    </source>
</evidence>
<sequence length="688" mass="72975">MSGMPWQTPESTTPASTEWLDEGPFAVPSGEAWASTEQGWESAEAPLALLSEPGTEAETVPLSGEDLVSGCGSVPPPPRPLLLRGSGTASSRNPHVGYAQTLLNLFLASLRGGSAGCRDTSASTASYIASLRSTLVSLRQDPLAVDCSFGQATEAATKMFQACRGLVRDGKIGERTWPELEALAGAQPPAPVPEPPPPVPTPPATPGVRVREDAWTLSAAGTWHPTLLWYARGVRALQARNGTTFTDPRSWRHLAETHGTFIAAPQWPAGAKWDSCEHGSWHFLPWHRVYLHHFERIMRDAIAALGGPADWALPFWNYSDTSRADVRRLPPAFRAPTLPDGSPNPLLVTQRGPGINNGAMIPDTSVDTRDMFAETAFTLSFAGGLGGRSAVVGTHRGGGGGTLEDHPHGFVHVDVGGSNPRGLMSNFETAAQDPIFWLHHANIDRLWEAWLRGRGTNTNPTDGAWRGARFVFGSGTTTTSLTTAEVIDPRQPPLGYRYSDMPVTPTPEALGERPDEAPPVIGEDEARPPELVGASSGSVPLGAQPTSARVDVSGPTGPAARALMEGGAPAPGARVYLRLENITGTTLHASGVQVHVNIPAGARPTDFPDRRAGVVSMFGVVEASRRTTTHSGSGRDVTFDITSIVRALSAADQWDPKQLQVTFTPVPDATGGVAQGDVKVGRVSLFYA</sequence>
<evidence type="ECO:0000256" key="3">
    <source>
        <dbReference type="SAM" id="MobiDB-lite"/>
    </source>
</evidence>
<feature type="region of interest" description="Disordered" evidence="3">
    <location>
        <begin position="185"/>
        <end position="206"/>
    </location>
</feature>
<feature type="compositionally biased region" description="Pro residues" evidence="3">
    <location>
        <begin position="188"/>
        <end position="205"/>
    </location>
</feature>
<dbReference type="InterPro" id="IPR036365">
    <property type="entry name" value="PGBD-like_sf"/>
</dbReference>
<protein>
    <recommendedName>
        <fullName evidence="4 5">Tyrosinase copper-binding domain-containing protein</fullName>
    </recommendedName>
</protein>
<dbReference type="RefSeq" id="WP_345503134.1">
    <property type="nucleotide sequence ID" value="NZ_BAABLO010000009.1"/>
</dbReference>
<keyword evidence="1" id="KW-0479">Metal-binding</keyword>
<organism evidence="6 7">
    <name type="scientific">Pedococcus ginsenosidimutans</name>
    <dbReference type="NCBI Taxonomy" id="490570"/>
    <lineage>
        <taxon>Bacteria</taxon>
        <taxon>Bacillati</taxon>
        <taxon>Actinomycetota</taxon>
        <taxon>Actinomycetes</taxon>
        <taxon>Micrococcales</taxon>
        <taxon>Intrasporangiaceae</taxon>
        <taxon>Pedococcus</taxon>
    </lineage>
</organism>
<evidence type="ECO:0000313" key="7">
    <source>
        <dbReference type="Proteomes" id="UP001500556"/>
    </source>
</evidence>
<evidence type="ECO:0000313" key="6">
    <source>
        <dbReference type="EMBL" id="GAA4722948.1"/>
    </source>
</evidence>
<dbReference type="Gene3D" id="1.10.101.10">
    <property type="entry name" value="PGBD-like superfamily/PGBD"/>
    <property type="match status" value="1"/>
</dbReference>
<name>A0ABP8Y9F1_9MICO</name>
<dbReference type="InterPro" id="IPR050316">
    <property type="entry name" value="Tyrosinase/Hemocyanin"/>
</dbReference>
<comment type="caution">
    <text evidence="6">The sequence shown here is derived from an EMBL/GenBank/DDBJ whole genome shotgun (WGS) entry which is preliminary data.</text>
</comment>
<dbReference type="PROSITE" id="PS00497">
    <property type="entry name" value="TYROSINASE_1"/>
    <property type="match status" value="1"/>
</dbReference>
<dbReference type="InterPro" id="IPR002227">
    <property type="entry name" value="Tyrosinase_Cu-bd"/>
</dbReference>
<reference evidence="7" key="1">
    <citation type="journal article" date="2019" name="Int. J. Syst. Evol. Microbiol.">
        <title>The Global Catalogue of Microorganisms (GCM) 10K type strain sequencing project: providing services to taxonomists for standard genome sequencing and annotation.</title>
        <authorList>
            <consortium name="The Broad Institute Genomics Platform"/>
            <consortium name="The Broad Institute Genome Sequencing Center for Infectious Disease"/>
            <person name="Wu L."/>
            <person name="Ma J."/>
        </authorList>
    </citation>
    <scope>NUCLEOTIDE SEQUENCE [LARGE SCALE GENOMIC DNA]</scope>
    <source>
        <strain evidence="7">JCM 18961</strain>
    </source>
</reference>
<keyword evidence="7" id="KW-1185">Reference proteome</keyword>